<dbReference type="PANTHER" id="PTHR10291:SF0">
    <property type="entry name" value="DEHYDRODOLICHYL DIPHOSPHATE SYNTHASE 2"/>
    <property type="match status" value="1"/>
</dbReference>
<dbReference type="AlphaFoldDB" id="A0A9D2IKH9"/>
<reference evidence="3" key="1">
    <citation type="journal article" date="2021" name="PeerJ">
        <title>Extensive microbial diversity within the chicken gut microbiome revealed by metagenomics and culture.</title>
        <authorList>
            <person name="Gilroy R."/>
            <person name="Ravi A."/>
            <person name="Getino M."/>
            <person name="Pursley I."/>
            <person name="Horton D.L."/>
            <person name="Alikhan N.F."/>
            <person name="Baker D."/>
            <person name="Gharbi K."/>
            <person name="Hall N."/>
            <person name="Watson M."/>
            <person name="Adriaenssens E.M."/>
            <person name="Foster-Nyarko E."/>
            <person name="Jarju S."/>
            <person name="Secka A."/>
            <person name="Antonio M."/>
            <person name="Oren A."/>
            <person name="Chaudhuri R.R."/>
            <person name="La Ragione R."/>
            <person name="Hildebrand F."/>
            <person name="Pallen M.J."/>
        </authorList>
    </citation>
    <scope>NUCLEOTIDE SEQUENCE</scope>
    <source>
        <strain evidence="3">ChiHjej11B10-19426</strain>
    </source>
</reference>
<feature type="binding site" evidence="2">
    <location>
        <position position="22"/>
    </location>
    <ligand>
        <name>substrate</name>
    </ligand>
</feature>
<feature type="binding site" evidence="2">
    <location>
        <position position="17"/>
    </location>
    <ligand>
        <name>Mg(2+)</name>
        <dbReference type="ChEBI" id="CHEBI:18420"/>
    </ligand>
</feature>
<feature type="binding site" evidence="2">
    <location>
        <position position="69"/>
    </location>
    <ligand>
        <name>substrate</name>
    </ligand>
</feature>
<feature type="binding site" evidence="2">
    <location>
        <begin position="63"/>
        <end position="65"/>
    </location>
    <ligand>
        <name>substrate</name>
    </ligand>
</feature>
<dbReference type="InterPro" id="IPR036424">
    <property type="entry name" value="UPP_synth-like_sf"/>
</dbReference>
<dbReference type="GO" id="GO:0045547">
    <property type="term" value="F:ditrans,polycis-polyprenyl diphosphate synthase [(2E,6E)-farnesyl diphosphate specific] activity"/>
    <property type="evidence" value="ECO:0007669"/>
    <property type="project" value="TreeGrafter"/>
</dbReference>
<sequence length="247" mass="28335">MSNTTDRVPAHVAIIMDGNGRWARERGLERYEGHQAGVNTVRTIVRTAAQNPGIRYLTLYVFSTENWGRPQEEVDMLMELLCRSIINELPELQEGGVRVQVIGDRDRMSQKVNDHIALIERDTAQGTSLNLLLCINYSSRDELTRAARRIARRVADGRLSPEEITPRTIEEELYTHGVPDPDLIIRTGREQRLSNFLLWQGAYSELYFTPVYWPDFGNADFEAALTEFAKRHRRFGKVEEADPQPVH</sequence>
<dbReference type="NCBIfam" id="TIGR00055">
    <property type="entry name" value="uppS"/>
    <property type="match status" value="1"/>
</dbReference>
<evidence type="ECO:0000256" key="2">
    <source>
        <dbReference type="HAMAP-Rule" id="MF_01139"/>
    </source>
</evidence>
<dbReference type="GO" id="GO:0016094">
    <property type="term" value="P:polyprenol biosynthetic process"/>
    <property type="evidence" value="ECO:0007669"/>
    <property type="project" value="TreeGrafter"/>
</dbReference>
<reference evidence="3" key="2">
    <citation type="submission" date="2021-04" db="EMBL/GenBank/DDBJ databases">
        <authorList>
            <person name="Gilroy R."/>
        </authorList>
    </citation>
    <scope>NUCLEOTIDE SEQUENCE</scope>
    <source>
        <strain evidence="3">ChiHjej11B10-19426</strain>
    </source>
</reference>
<feature type="binding site" evidence="2">
    <location>
        <position position="205"/>
    </location>
    <ligand>
        <name>Mg(2+)</name>
        <dbReference type="ChEBI" id="CHEBI:18420"/>
    </ligand>
</feature>
<gene>
    <name evidence="3" type="primary">uppS</name>
    <name evidence="3" type="ORF">H9816_00810</name>
</gene>
<comment type="function">
    <text evidence="2">Catalyzes the condensation of isopentenyl diphosphate (IPP) with allylic pyrophosphates generating different type of terpenoids.</text>
</comment>
<comment type="similarity">
    <text evidence="2">Belongs to the UPP synthase family.</text>
</comment>
<feature type="binding site" evidence="2">
    <location>
        <begin position="192"/>
        <end position="194"/>
    </location>
    <ligand>
        <name>substrate</name>
    </ligand>
</feature>
<organism evidence="3 4">
    <name type="scientific">Candidatus Tidjanibacter faecipullorum</name>
    <dbReference type="NCBI Taxonomy" id="2838766"/>
    <lineage>
        <taxon>Bacteria</taxon>
        <taxon>Pseudomonadati</taxon>
        <taxon>Bacteroidota</taxon>
        <taxon>Bacteroidia</taxon>
        <taxon>Bacteroidales</taxon>
        <taxon>Rikenellaceae</taxon>
        <taxon>Tidjanibacter</taxon>
    </lineage>
</organism>
<evidence type="ECO:0000313" key="4">
    <source>
        <dbReference type="Proteomes" id="UP000824014"/>
    </source>
</evidence>
<proteinExistence type="inferred from homology"/>
<dbReference type="Gene3D" id="3.40.1180.10">
    <property type="entry name" value="Decaprenyl diphosphate synthase-like"/>
    <property type="match status" value="1"/>
</dbReference>
<feature type="active site" evidence="2">
    <location>
        <position position="17"/>
    </location>
</feature>
<feature type="binding site" evidence="2">
    <location>
        <begin position="18"/>
        <end position="21"/>
    </location>
    <ligand>
        <name>substrate</name>
    </ligand>
</feature>
<dbReference type="Proteomes" id="UP000824014">
    <property type="component" value="Unassembled WGS sequence"/>
</dbReference>
<keyword evidence="1 2" id="KW-0808">Transferase</keyword>
<comment type="caution">
    <text evidence="3">The sequence shown here is derived from an EMBL/GenBank/DDBJ whole genome shotgun (WGS) entry which is preliminary data.</text>
</comment>
<dbReference type="HAMAP" id="MF_01139">
    <property type="entry name" value="ISPT"/>
    <property type="match status" value="1"/>
</dbReference>
<dbReference type="EC" id="2.5.1.-" evidence="2"/>
<dbReference type="PANTHER" id="PTHR10291">
    <property type="entry name" value="DEHYDRODOLICHYL DIPHOSPHATE SYNTHASE FAMILY MEMBER"/>
    <property type="match status" value="1"/>
</dbReference>
<dbReference type="Pfam" id="PF01255">
    <property type="entry name" value="Prenyltransf"/>
    <property type="match status" value="1"/>
</dbReference>
<keyword evidence="2" id="KW-0479">Metal-binding</keyword>
<dbReference type="EMBL" id="DXCC01000003">
    <property type="protein sequence ID" value="HIZ14443.1"/>
    <property type="molecule type" value="Genomic_DNA"/>
</dbReference>
<accession>A0A9D2IKH9</accession>
<keyword evidence="2" id="KW-0460">Magnesium</keyword>
<dbReference type="SUPFAM" id="SSF64005">
    <property type="entry name" value="Undecaprenyl diphosphate synthase"/>
    <property type="match status" value="1"/>
</dbReference>
<dbReference type="CDD" id="cd00475">
    <property type="entry name" value="Cis_IPPS"/>
    <property type="match status" value="1"/>
</dbReference>
<name>A0A9D2IKH9_9BACT</name>
<dbReference type="InterPro" id="IPR001441">
    <property type="entry name" value="UPP_synth-like"/>
</dbReference>
<comment type="subunit">
    <text evidence="2">Homodimer.</text>
</comment>
<feature type="binding site" evidence="2">
    <location>
        <position position="30"/>
    </location>
    <ligand>
        <name>substrate</name>
    </ligand>
</feature>
<dbReference type="GO" id="GO:0000287">
    <property type="term" value="F:magnesium ion binding"/>
    <property type="evidence" value="ECO:0007669"/>
    <property type="project" value="UniProtKB-UniRule"/>
</dbReference>
<dbReference type="FunFam" id="3.40.1180.10:FF:000001">
    <property type="entry name" value="(2E,6E)-farnesyl-diphosphate-specific ditrans,polycis-undecaprenyl-diphosphate synthase"/>
    <property type="match status" value="1"/>
</dbReference>
<evidence type="ECO:0000256" key="1">
    <source>
        <dbReference type="ARBA" id="ARBA00022679"/>
    </source>
</evidence>
<comment type="cofactor">
    <cofactor evidence="2">
        <name>Mg(2+)</name>
        <dbReference type="ChEBI" id="CHEBI:18420"/>
    </cofactor>
    <text evidence="2">Binds 2 magnesium ions per subunit.</text>
</comment>
<feature type="binding site" evidence="2">
    <location>
        <position position="67"/>
    </location>
    <ligand>
        <name>substrate</name>
    </ligand>
</feature>
<protein>
    <recommendedName>
        <fullName evidence="2">Isoprenyl transferase</fullName>
        <ecNumber evidence="2">2.5.1.-</ecNumber>
    </recommendedName>
</protein>
<feature type="binding site" evidence="2">
    <location>
        <position position="186"/>
    </location>
    <ligand>
        <name>substrate</name>
    </ligand>
</feature>
<feature type="binding site" evidence="2">
    <location>
        <position position="34"/>
    </location>
    <ligand>
        <name>substrate</name>
    </ligand>
</feature>
<feature type="active site" description="Proton acceptor" evidence="2">
    <location>
        <position position="66"/>
    </location>
</feature>
<evidence type="ECO:0000313" key="3">
    <source>
        <dbReference type="EMBL" id="HIZ14443.1"/>
    </source>
</evidence>